<feature type="disulfide bond" evidence="11">
    <location>
        <begin position="167"/>
        <end position="179"/>
    </location>
</feature>
<feature type="domain" description="Sushi" evidence="22">
    <location>
        <begin position="1632"/>
        <end position="1698"/>
    </location>
</feature>
<feature type="domain" description="Sushi" evidence="22">
    <location>
        <begin position="669"/>
        <end position="729"/>
    </location>
</feature>
<feature type="domain" description="CUB" evidence="16">
    <location>
        <begin position="321"/>
        <end position="433"/>
    </location>
</feature>
<evidence type="ECO:0000256" key="7">
    <source>
        <dbReference type="ARBA" id="ARBA00023157"/>
    </source>
</evidence>
<feature type="disulfide bond" evidence="10">
    <location>
        <begin position="2318"/>
        <end position="2327"/>
    </location>
</feature>
<feature type="domain" description="EGF-like" evidence="19">
    <location>
        <begin position="2022"/>
        <end position="2058"/>
    </location>
</feature>
<feature type="disulfide bond" evidence="9">
    <location>
        <begin position="434"/>
        <end position="461"/>
    </location>
</feature>
<evidence type="ECO:0000256" key="10">
    <source>
        <dbReference type="PROSITE-ProRule" id="PRU00076"/>
    </source>
</evidence>
<keyword evidence="4 15" id="KW-0732">Signal</keyword>
<evidence type="ECO:0000259" key="19">
    <source>
        <dbReference type="PROSITE" id="PS50026"/>
    </source>
</evidence>
<feature type="disulfide bond" evidence="10">
    <location>
        <begin position="2048"/>
        <end position="2057"/>
    </location>
</feature>
<dbReference type="Pfam" id="PF07645">
    <property type="entry name" value="EGF_CA"/>
    <property type="match status" value="2"/>
</dbReference>
<keyword evidence="12" id="KW-0768">Sushi</keyword>
<dbReference type="PROSITE" id="PS01187">
    <property type="entry name" value="EGF_CA"/>
    <property type="match status" value="5"/>
</dbReference>
<dbReference type="InterPro" id="IPR001791">
    <property type="entry name" value="Laminin_G"/>
</dbReference>
<feature type="disulfide bond" evidence="10">
    <location>
        <begin position="2280"/>
        <end position="2289"/>
    </location>
</feature>
<protein>
    <submittedName>
        <fullName evidence="24">Uncharacterized protein LOC106465521</fullName>
    </submittedName>
</protein>
<dbReference type="InterPro" id="IPR009030">
    <property type="entry name" value="Growth_fac_rcpt_cys_sf"/>
</dbReference>
<feature type="disulfide bond" evidence="10">
    <location>
        <begin position="2434"/>
        <end position="2443"/>
    </location>
</feature>
<dbReference type="CDD" id="cd00041">
    <property type="entry name" value="CUB"/>
    <property type="match status" value="3"/>
</dbReference>
<dbReference type="Gene3D" id="2.10.70.10">
    <property type="entry name" value="Complement Module, domain 1"/>
    <property type="match status" value="6"/>
</dbReference>
<sequence>MAALYKKCLRTIVVFFSVLFGTLAQQDNFLQCPKDWSRYGIHCYRFFNIRHSWNTAAEVCRRYGSELVLITEYGQNNFSSSLAASGLRNMGQVAYWIGLKTVDDLSTNTLESAGSDFLPKYVGFWSWNQPRPQEGQCVLAHLIENTQSWQLAPCEALLPFMCQVKSCPKESFACSNGQCISSNWQCDGEDDCGDQSDETDCPDSCHFYLQSSGGSVQSPNYPNKYGSNSDCKWTLEGPVGSGIVLQFSDFETEANFDTVQILAGGRTEESSVSLITLSGKENLSSQPFVTGSNLMIIKFKSDSSVERKGFRASWKTEPINCGGALFAQSNPQLLTSPQYPDPYPGGLECVYLITAPQGQIITLEVVEMDLEPNKDYILVRDGAMPSDPLLSKLSGTSSSVPRFTMSTSNKIYLYLHTSFGDNRKGFAIRYRSGCEVEMVASSGNISSPAFGVVNYPSNQVCRYRVTRPEGGSISLKFTEFDVIEDDYVEVFDGTSAEQGVKLHPASGFSGRALPTLTLTASSGHMTLFFKSNPLHTASGWKASFSADCPHLAVGEGALASTRDTAFGTKVTFTCPIGHEFDNGEAKIETRCMQGGHWSTGPIPGCQERYCGSVPQIDNGFAVGATNVTYRGQATYQCYAGFAFPSGKPTERIHCAEDGQWRNLPVCLASSCPPLPETPHTSQLVLDGGGRSYGTVIRFSCEPGYRIIGVPVIVCATNGQWSAPPPKCERVQCHILPNIKNGFVVEPQKNYFYGDEARVQCHRGYKLQGSTVITCGTNETFISLPKCEDVDECSDTSCDSASTVCTNTAGGFFCKCKEGFDPNLDCRPVGDLGLSSGTIPLDSIRSSGTEARYNNDGVRLDSPVGWCGNVPREGENWIQVDLQAPTVVRGFRTKTVLRHDGSQAFPLTVTLQYTNDLTDIFRDYSNSEDQPAHFRLNGNGGSGVSVVNLPLPLEARYIRIVVMEYVTAPCLQLELMGCSRQECLDRNECSRNNGGCDQQCVNKPGNFSCLCNTGYELYSKNGTAGFYIPHSETGLKDRDVYTINKTCVPKMCPTLTNPDNGLLLTTKSVFHFGDIVSFHCNFGYVLEGSSTLLCTSSGAWNGTAPLCNYAQCTALADDPEQGLDIKIKENTSFVPFLENVTISCGEVGRPLHGSATANFRQCVYDPQEGSSDYWLSGSPPTCPRINCGHPPNTTGAAYGFYVDTRYRASFYFGCEETFSLAGKTNMNDNVIRCQEDGTWDFGDIRCEGPVCLDPGRPPDGMQKAVSYEQGSHVTFSCDRPGYVPYDTKPITCVKGADCKVIKPLGIASGSTLNFAINATSQRSNYEVTNVYLDSATGWCGQKEPFTYVTVDLGKIYRITSILVKGIVTNDVVGRPTELRFFYKVQESENFIVYFPNFNITSKNPENYGELAVSHLPLSVRARYVILGIVSYHKNPCLKFDLMGCEDTNEEVLLGYDHGYPLCVDKEPPRFTNCPTNPIVVSRSLTGLQPVNYTIPIAVDNSGHIARIEVNPVGFKPPIMTFKDTTIQYTAYDFNGNVAFCSVNITVPDNTPPKLKCPQSYVVELIEKQDSYKVNFNETRQLINTTDKSGPVSINLSPDSADIPIGSYRNVTVTATDRFGNQATCHFQVSVQASACVSWSLLPPSNGVVNCLPNEANNGFGCVATCNEGFRFTDGDQAKTYECANKQHWSPSSIIPDCVPEDIDQAFYDVVAEVNYRPGGAISQRCLSQYVSYVSTYYTSLNQALSQRCSAINVQMNISFQNTTIQTKTENQLAITYTLRIDPMVHQSLLYNLCGSTLGLIFDLSVPSTSTVIESILTINAQSVGGQCPGLQATQSTVTQGFLCDKGEVLNDGKDGKIPRCLHCPAGTYASDKMCKFCPRGYYQDITRQSSCKQCPDGTYTQTEGSKSLTDCVSACGFGSYSPTGLVPCLQCPSNTFAGLPPPDGFTECQRCPGNTFTYSPGAASNTECKARCPSGSYSETGLEPCSLCPANFYQPNEGETTCLECDANQQTVKSGALSREACVPVLCNNNVCQNGGICLIKNHQQTCYCPAGFSGQFCEVDMDECSSGPCYNGGTCIDRPQGFRCQCQQGYSGRQCQVEQNECRNTTCPERAMCQDLPGKNTFKCLCRSGYEGPSCNVTVNPCVAKGNPCNNGATCVPLQQGRFKCECPPGWTGTSCEQNIDDCAQNPCLLGANCTDLVNDFHCDCPPGFNGKRCHLKKDTCTSKPCIYGVCVDRLINHECICNPGWTGESCNIDIDDCRSNPCSNGGQCVDLVDGFLCQCDTGFTGSRCQHKIDECESLPCQNGGTCVDLLNGFICQCRPGYVGLQCEAEVDECVSSPCNPAGTDTCIDLDNMFQCICNPGYTGENCEININECASSPCRNDGICIDSVNGFKCQCSSGWSGDRCEIDIGGCDIHPCLNDARCIDLFQDYFCVCPSGTDGKQCQTSPNRCIGNPCMNDGICKDYGSGLNCSCPAKFSGIGCQYEYNACVDHVCQNGASCENVGEDYRCICPPGFTGRHCNEDIPDCTSTSCSPTATCIDLTNGFYCKCPFNLTGEDCRKTINIDYDLYINDDSRSSSVALATPFELGSNSLTVAFWVQYNKPEDLGTVFTLYSVASPHLPVDKKVLIQVDESGVFVSLFPNMNTSVFIPYLKNVPINDGQWHHIVLIWDGKKKTVTLITDTAVAQSVPEYINDKLLRNVTLPQYGWITLGAPMNEKNKAIVQKGFHGRISRVNIWGRPLDMTSEIPSQFRSCKNAAVIFDGLHLRWTGYDWVDGTVEREEPGMCGERICPTGLGGKSCHVIEKDKVPPVVTYCPPDMWVITQNMTAVINWKVPQFSDNLHSIRVIEHNGLQPGQTLLRGVYNLAYVATDEAGNTAQCDFHIHVLSEFCPVPLPPVGGQRHCSDWGPNGSFKACKISCDEGLEFSQPVADFYTCGAEGFWRPTSDLGTHFIFPACAPKSPAQRIFRVALTFPTTVVCSESGKKILRGRVIDSLLQMNRDWHVCTDASPGVCSNLMVNVVCNKRGRVSRQINDDEIYIVEIAFPAENDPVTNVKTQEKSSVKKVVEMTILQDSAFDVRNTLPNVKPDLTSLTMVTEYACPLGKVVVPPNCVDCSQGTYYNNATLSCLSCPIGTYQNEIGQLFCKSCPKIAGQQGVTASTGARSSNECKERCSAGKYYDETVGLCRPCGYGLYQPQEGSFNCIPCGPSLTTRSSTAVSQAECRGECSAGLQLSSSLNCEPCPQGFYRTLGMAACEQCPRGRTTASVGSTNRSDCSLEVCNPGHFLNTTLNRCIACPKGTYQDKEQRDFSCQPCPSDTTTDGSGATSEQACFNPCFVDGPMRPCQANAFCVFRQETDTYSCECIPNYRLNKETGECINICDNYCDNGGTCVAIPESNEPKCECLTNFYGDKCEKKSDFVYIAGGIAGAVIFIILLVLFVWMICVRSSWKRKSKKVPPPQPPMDFTGSQTNILYGAPAPYAESIAPSHHSTYAHYYDDDDDGWEMPNFYNETYMKEGLHNGKTNSLARSNASLYGTKDDLYDRLRRHQYQGKKGDTSDSEDQGQL</sequence>
<feature type="domain" description="EGF-like" evidence="19">
    <location>
        <begin position="788"/>
        <end position="826"/>
    </location>
</feature>
<evidence type="ECO:0000259" key="18">
    <source>
        <dbReference type="PROSITE" id="PS50025"/>
    </source>
</evidence>
<dbReference type="InterPro" id="IPR000859">
    <property type="entry name" value="CUB_dom"/>
</dbReference>
<feature type="disulfide bond" evidence="10">
    <location>
        <begin position="3376"/>
        <end position="3386"/>
    </location>
</feature>
<feature type="disulfide bond" evidence="10">
    <location>
        <begin position="2339"/>
        <end position="2356"/>
    </location>
</feature>
<dbReference type="PROSITE" id="PS50022">
    <property type="entry name" value="FA58C_3"/>
    <property type="match status" value="2"/>
</dbReference>
<feature type="domain" description="HYR" evidence="21">
    <location>
        <begin position="2803"/>
        <end position="2885"/>
    </location>
</feature>
<keyword evidence="14" id="KW-0472">Membrane</keyword>
<evidence type="ECO:0000256" key="15">
    <source>
        <dbReference type="SAM" id="SignalP"/>
    </source>
</evidence>
<evidence type="ECO:0000259" key="21">
    <source>
        <dbReference type="PROSITE" id="PS50825"/>
    </source>
</evidence>
<dbReference type="CDD" id="cd00033">
    <property type="entry name" value="CCP"/>
    <property type="match status" value="3"/>
</dbReference>
<dbReference type="Pfam" id="PF00431">
    <property type="entry name" value="CUB"/>
    <property type="match status" value="3"/>
</dbReference>
<feature type="domain" description="CUB" evidence="16">
    <location>
        <begin position="205"/>
        <end position="317"/>
    </location>
</feature>
<feature type="disulfide bond" evidence="10">
    <location>
        <begin position="3399"/>
        <end position="3408"/>
    </location>
</feature>
<feature type="domain" description="EGF-like" evidence="19">
    <location>
        <begin position="3373"/>
        <end position="3409"/>
    </location>
</feature>
<dbReference type="PROSITE" id="PS00010">
    <property type="entry name" value="ASX_HYDROXYL"/>
    <property type="match status" value="10"/>
</dbReference>
<dbReference type="InterPro" id="IPR016186">
    <property type="entry name" value="C-type_lectin-like/link_sf"/>
</dbReference>
<evidence type="ECO:0000256" key="1">
    <source>
        <dbReference type="ARBA" id="ARBA00010241"/>
    </source>
</evidence>
<reference evidence="24" key="1">
    <citation type="submission" date="2025-08" db="UniProtKB">
        <authorList>
            <consortium name="RefSeq"/>
        </authorList>
    </citation>
    <scope>IDENTIFICATION</scope>
    <source>
        <tissue evidence="24">Muscle</tissue>
    </source>
</reference>
<dbReference type="Pfam" id="PF12661">
    <property type="entry name" value="hEGF"/>
    <property type="match status" value="1"/>
</dbReference>
<evidence type="ECO:0000256" key="13">
    <source>
        <dbReference type="SAM" id="MobiDB-lite"/>
    </source>
</evidence>
<feature type="disulfide bond" evidence="10">
    <location>
        <begin position="2205"/>
        <end position="2214"/>
    </location>
</feature>
<comment type="caution">
    <text evidence="10">Lacks conserved residue(s) required for the propagation of feature annotation.</text>
</comment>
<evidence type="ECO:0000256" key="5">
    <source>
        <dbReference type="ARBA" id="ARBA00022737"/>
    </source>
</evidence>
<dbReference type="SUPFAM" id="SSF56436">
    <property type="entry name" value="C-type lectin-like"/>
    <property type="match status" value="1"/>
</dbReference>
<feature type="disulfide bond" evidence="11">
    <location>
        <begin position="174"/>
        <end position="192"/>
    </location>
</feature>
<evidence type="ECO:0000256" key="14">
    <source>
        <dbReference type="SAM" id="Phobius"/>
    </source>
</evidence>
<feature type="disulfide bond" evidence="11">
    <location>
        <begin position="186"/>
        <end position="201"/>
    </location>
</feature>
<evidence type="ECO:0000313" key="23">
    <source>
        <dbReference type="Proteomes" id="UP000694941"/>
    </source>
</evidence>
<dbReference type="SUPFAM" id="SSF49854">
    <property type="entry name" value="Spermadhesin, CUB domain"/>
    <property type="match status" value="3"/>
</dbReference>
<feature type="domain" description="EGF-like" evidence="19">
    <location>
        <begin position="2484"/>
        <end position="2520"/>
    </location>
</feature>
<feature type="disulfide bond" evidence="10">
    <location>
        <begin position="2242"/>
        <end position="2251"/>
    </location>
</feature>
<dbReference type="PROSITE" id="PS50068">
    <property type="entry name" value="LDLRA_2"/>
    <property type="match status" value="1"/>
</dbReference>
<dbReference type="Pfam" id="PF13385">
    <property type="entry name" value="Laminin_G_3"/>
    <property type="match status" value="1"/>
</dbReference>
<feature type="domain" description="EGF-like" evidence="19">
    <location>
        <begin position="2217"/>
        <end position="2252"/>
    </location>
</feature>
<feature type="domain" description="F5/8 type C" evidence="17">
    <location>
        <begin position="825"/>
        <end position="977"/>
    </location>
</feature>
<dbReference type="PROSITE" id="PS00022">
    <property type="entry name" value="EGF_1"/>
    <property type="match status" value="15"/>
</dbReference>
<feature type="domain" description="CUB" evidence="16">
    <location>
        <begin position="434"/>
        <end position="547"/>
    </location>
</feature>
<dbReference type="InterPro" id="IPR002172">
    <property type="entry name" value="LDrepeatLR_classA_rpt"/>
</dbReference>
<dbReference type="SUPFAM" id="SSF49899">
    <property type="entry name" value="Concanavalin A-like lectins/glucanases"/>
    <property type="match status" value="1"/>
</dbReference>
<dbReference type="SMART" id="SM01411">
    <property type="entry name" value="Ephrin_rec_like"/>
    <property type="match status" value="7"/>
</dbReference>
<feature type="domain" description="EGF-like" evidence="19">
    <location>
        <begin position="2408"/>
        <end position="2444"/>
    </location>
</feature>
<evidence type="ECO:0000256" key="6">
    <source>
        <dbReference type="ARBA" id="ARBA00022989"/>
    </source>
</evidence>
<feature type="disulfide bond" evidence="12">
    <location>
        <begin position="548"/>
        <end position="591"/>
    </location>
</feature>
<feature type="domain" description="EGF-like" evidence="19">
    <location>
        <begin position="2254"/>
        <end position="2290"/>
    </location>
</feature>
<gene>
    <name evidence="24" type="primary">LOC106465521</name>
</gene>
<keyword evidence="23" id="KW-1185">Reference proteome</keyword>
<feature type="domain" description="Sushi" evidence="22">
    <location>
        <begin position="1184"/>
        <end position="1247"/>
    </location>
</feature>
<dbReference type="Pfam" id="PF00754">
    <property type="entry name" value="F5_F8_type_C"/>
    <property type="match status" value="2"/>
</dbReference>
<keyword evidence="6 14" id="KW-1133">Transmembrane helix</keyword>
<dbReference type="SMART" id="SM00179">
    <property type="entry name" value="EGF_CA"/>
    <property type="match status" value="14"/>
</dbReference>
<evidence type="ECO:0000256" key="4">
    <source>
        <dbReference type="ARBA" id="ARBA00022729"/>
    </source>
</evidence>
<dbReference type="PROSITE" id="PS01209">
    <property type="entry name" value="LDLRA_1"/>
    <property type="match status" value="1"/>
</dbReference>
<feature type="domain" description="Sushi" evidence="22">
    <location>
        <begin position="1049"/>
        <end position="1108"/>
    </location>
</feature>
<dbReference type="PROSITE" id="PS50825">
    <property type="entry name" value="HYR"/>
    <property type="match status" value="3"/>
</dbReference>
<feature type="domain" description="C-type lectin" evidence="20">
    <location>
        <begin position="39"/>
        <end position="163"/>
    </location>
</feature>
<feature type="disulfide bond" evidence="10">
    <location>
        <begin position="2107"/>
        <end position="2124"/>
    </location>
</feature>
<feature type="disulfide bond" evidence="10">
    <location>
        <begin position="2396"/>
        <end position="2405"/>
    </location>
</feature>
<dbReference type="InterPro" id="IPR018097">
    <property type="entry name" value="EGF_Ca-bd_CS"/>
</dbReference>
<dbReference type="InterPro" id="IPR036055">
    <property type="entry name" value="LDL_receptor-like_sf"/>
</dbReference>
<dbReference type="SMART" id="SM00034">
    <property type="entry name" value="CLECT"/>
    <property type="match status" value="1"/>
</dbReference>
<evidence type="ECO:0000313" key="24">
    <source>
        <dbReference type="RefSeq" id="XP_013781236.1"/>
    </source>
</evidence>
<dbReference type="InterPro" id="IPR000421">
    <property type="entry name" value="FA58C"/>
</dbReference>
<organism evidence="23 24">
    <name type="scientific">Limulus polyphemus</name>
    <name type="common">Atlantic horseshoe crab</name>
    <dbReference type="NCBI Taxonomy" id="6850"/>
    <lineage>
        <taxon>Eukaryota</taxon>
        <taxon>Metazoa</taxon>
        <taxon>Ecdysozoa</taxon>
        <taxon>Arthropoda</taxon>
        <taxon>Chelicerata</taxon>
        <taxon>Merostomata</taxon>
        <taxon>Xiphosura</taxon>
        <taxon>Limulidae</taxon>
        <taxon>Limulus</taxon>
    </lineage>
</organism>
<dbReference type="SMART" id="SM00032">
    <property type="entry name" value="CCP"/>
    <property type="match status" value="9"/>
</dbReference>
<dbReference type="PROSITE" id="PS50025">
    <property type="entry name" value="LAM_G_DOMAIN"/>
    <property type="match status" value="1"/>
</dbReference>
<dbReference type="SMART" id="SM00042">
    <property type="entry name" value="CUB"/>
    <property type="match status" value="3"/>
</dbReference>
<feature type="disulfide bond" evidence="10">
    <location>
        <begin position="2510"/>
        <end position="2519"/>
    </location>
</feature>
<evidence type="ECO:0000256" key="2">
    <source>
        <dbReference type="ARBA" id="ARBA00022536"/>
    </source>
</evidence>
<dbReference type="PROSITE" id="PS01180">
    <property type="entry name" value="CUB"/>
    <property type="match status" value="3"/>
</dbReference>
<dbReference type="PROSITE" id="PS50041">
    <property type="entry name" value="C_TYPE_LECTIN_2"/>
    <property type="match status" value="1"/>
</dbReference>
<feature type="disulfide bond" evidence="10">
    <location>
        <begin position="2086"/>
        <end position="2095"/>
    </location>
</feature>
<dbReference type="Gene3D" id="2.60.120.200">
    <property type="match status" value="1"/>
</dbReference>
<dbReference type="SMART" id="SM00192">
    <property type="entry name" value="LDLa"/>
    <property type="match status" value="1"/>
</dbReference>
<feature type="domain" description="EGF-like" evidence="19">
    <location>
        <begin position="2179"/>
        <end position="2215"/>
    </location>
</feature>
<dbReference type="Gene3D" id="2.60.120.290">
    <property type="entry name" value="Spermadhesin, CUB domain"/>
    <property type="match status" value="3"/>
</dbReference>
<dbReference type="SMART" id="SM00282">
    <property type="entry name" value="LamG"/>
    <property type="match status" value="1"/>
</dbReference>
<feature type="disulfide bond" evidence="10">
    <location>
        <begin position="3380"/>
        <end position="3397"/>
    </location>
</feature>
<evidence type="ECO:0000259" key="22">
    <source>
        <dbReference type="PROSITE" id="PS50923"/>
    </source>
</evidence>
<dbReference type="Gene3D" id="3.10.100.10">
    <property type="entry name" value="Mannose-Binding Protein A, subunit A"/>
    <property type="match status" value="1"/>
</dbReference>
<dbReference type="CDD" id="cd00112">
    <property type="entry name" value="LDLa"/>
    <property type="match status" value="1"/>
</dbReference>
<keyword evidence="8" id="KW-0325">Glycoprotein</keyword>
<proteinExistence type="inferred from homology"/>
<dbReference type="InterPro" id="IPR035976">
    <property type="entry name" value="Sushi/SCR/CCP_sf"/>
</dbReference>
<feature type="disulfide bond" evidence="12">
    <location>
        <begin position="700"/>
        <end position="727"/>
    </location>
</feature>
<dbReference type="InterPro" id="IPR049883">
    <property type="entry name" value="NOTCH1_EGF-like"/>
</dbReference>
<dbReference type="Gene3D" id="2.10.25.10">
    <property type="entry name" value="Laminin"/>
    <property type="match status" value="17"/>
</dbReference>
<dbReference type="InterPro" id="IPR013032">
    <property type="entry name" value="EGF-like_CS"/>
</dbReference>
<dbReference type="Pfam" id="PF02494">
    <property type="entry name" value="HYR"/>
    <property type="match status" value="3"/>
</dbReference>
<evidence type="ECO:0000259" key="16">
    <source>
        <dbReference type="PROSITE" id="PS01180"/>
    </source>
</evidence>
<feature type="disulfide bond" evidence="10">
    <location>
        <begin position="2126"/>
        <end position="2135"/>
    </location>
</feature>
<dbReference type="InterPro" id="IPR013320">
    <property type="entry name" value="ConA-like_dom_sf"/>
</dbReference>
<dbReference type="RefSeq" id="XP_013781236.1">
    <property type="nucleotide sequence ID" value="XM_013925782.2"/>
</dbReference>
<feature type="region of interest" description="Disordered" evidence="13">
    <location>
        <begin position="3539"/>
        <end position="3560"/>
    </location>
</feature>
<feature type="disulfide bond" evidence="10">
    <location>
        <begin position="2167"/>
        <end position="2176"/>
    </location>
</feature>
<dbReference type="InterPro" id="IPR000152">
    <property type="entry name" value="EGF-type_Asp/Asn_hydroxyl_site"/>
</dbReference>
<dbReference type="InterPro" id="IPR008979">
    <property type="entry name" value="Galactose-bd-like_sf"/>
</dbReference>
<keyword evidence="5" id="KW-0677">Repeat</keyword>
<keyword evidence="7 10" id="KW-1015">Disulfide bond</keyword>
<dbReference type="Gene3D" id="2.60.120.260">
    <property type="entry name" value="Galactose-binding domain-like"/>
    <property type="match status" value="2"/>
</dbReference>
<dbReference type="InterPro" id="IPR000436">
    <property type="entry name" value="Sushi_SCR_CCP_dom"/>
</dbReference>
<feature type="domain" description="F5/8 type C" evidence="17">
    <location>
        <begin position="1297"/>
        <end position="1443"/>
    </location>
</feature>
<dbReference type="PROSITE" id="PS01186">
    <property type="entry name" value="EGF_2"/>
    <property type="match status" value="12"/>
</dbReference>
<dbReference type="InterPro" id="IPR003410">
    <property type="entry name" value="HYR_dom"/>
</dbReference>
<evidence type="ECO:0000259" key="17">
    <source>
        <dbReference type="PROSITE" id="PS50022"/>
    </source>
</evidence>
<feature type="domain" description="Laminin G" evidence="18">
    <location>
        <begin position="2568"/>
        <end position="2752"/>
    </location>
</feature>
<dbReference type="PROSITE" id="PS50026">
    <property type="entry name" value="EGF_3"/>
    <property type="match status" value="16"/>
</dbReference>
<dbReference type="PROSITE" id="PS50923">
    <property type="entry name" value="SUSHI"/>
    <property type="match status" value="7"/>
</dbReference>
<feature type="disulfide bond" evidence="10">
    <location>
        <begin position="2472"/>
        <end position="2481"/>
    </location>
</feature>
<feature type="domain" description="EGF-like" evidence="19">
    <location>
        <begin position="2138"/>
        <end position="2177"/>
    </location>
</feature>
<dbReference type="Gene3D" id="2.10.50.10">
    <property type="entry name" value="Tumor Necrosis Factor Receptor, subunit A, domain 2"/>
    <property type="match status" value="4"/>
</dbReference>
<dbReference type="Pfam" id="PF00057">
    <property type="entry name" value="Ldl_recept_a"/>
    <property type="match status" value="1"/>
</dbReference>
<dbReference type="SUPFAM" id="SSF57196">
    <property type="entry name" value="EGF/Laminin"/>
    <property type="match status" value="10"/>
</dbReference>
<feature type="signal peptide" evidence="15">
    <location>
        <begin position="1"/>
        <end position="24"/>
    </location>
</feature>
<feature type="domain" description="Sushi" evidence="22">
    <location>
        <begin position="546"/>
        <end position="607"/>
    </location>
</feature>
<evidence type="ECO:0000256" key="8">
    <source>
        <dbReference type="ARBA" id="ARBA00023180"/>
    </source>
</evidence>
<comment type="similarity">
    <text evidence="1">Belongs to the neurexin family.</text>
</comment>
<feature type="disulfide bond" evidence="10">
    <location>
        <begin position="2548"/>
        <end position="2557"/>
    </location>
</feature>
<dbReference type="GeneID" id="106465521"/>
<feature type="disulfide bond" evidence="12">
    <location>
        <begin position="671"/>
        <end position="714"/>
    </location>
</feature>
<dbReference type="SMART" id="SM00231">
    <property type="entry name" value="FA58C"/>
    <property type="match status" value="2"/>
</dbReference>
<dbReference type="SUPFAM" id="SSF49785">
    <property type="entry name" value="Galactose-binding domain-like"/>
    <property type="match status" value="2"/>
</dbReference>
<dbReference type="InterPro" id="IPR000742">
    <property type="entry name" value="EGF"/>
</dbReference>
<dbReference type="Pfam" id="PF07699">
    <property type="entry name" value="Ephrin_rec_like"/>
    <property type="match status" value="7"/>
</dbReference>
<dbReference type="InterPro" id="IPR035914">
    <property type="entry name" value="Sperma_CUB_dom_sf"/>
</dbReference>
<evidence type="ECO:0000256" key="3">
    <source>
        <dbReference type="ARBA" id="ARBA00022692"/>
    </source>
</evidence>
<dbReference type="SUPFAM" id="SSF57184">
    <property type="entry name" value="Growth factor receptor domain"/>
    <property type="match status" value="5"/>
</dbReference>
<dbReference type="Pfam" id="PF00084">
    <property type="entry name" value="Sushi"/>
    <property type="match status" value="5"/>
</dbReference>
<feature type="chain" id="PRO_5047198808" evidence="15">
    <location>
        <begin position="25"/>
        <end position="3560"/>
    </location>
</feature>
<dbReference type="InterPro" id="IPR001304">
    <property type="entry name" value="C-type_lectin-like"/>
</dbReference>
<dbReference type="Proteomes" id="UP000694941">
    <property type="component" value="Unplaced"/>
</dbReference>
<feature type="domain" description="EGF-like" evidence="19">
    <location>
        <begin position="2330"/>
        <end position="2368"/>
    </location>
</feature>
<dbReference type="InterPro" id="IPR023415">
    <property type="entry name" value="LDLR_class-A_CS"/>
</dbReference>
<feature type="disulfide bond" evidence="12">
    <location>
        <begin position="1079"/>
        <end position="1106"/>
    </location>
</feature>
<feature type="domain" description="HYR" evidence="21">
    <location>
        <begin position="1548"/>
        <end position="1631"/>
    </location>
</feature>
<dbReference type="Pfam" id="PF00008">
    <property type="entry name" value="EGF"/>
    <property type="match status" value="8"/>
</dbReference>
<feature type="domain" description="EGF-like" evidence="19">
    <location>
        <begin position="2060"/>
        <end position="2096"/>
    </location>
</feature>
<dbReference type="CDD" id="cd00054">
    <property type="entry name" value="EGF_CA"/>
    <property type="match status" value="12"/>
</dbReference>
<feature type="domain" description="Sushi" evidence="22">
    <location>
        <begin position="730"/>
        <end position="788"/>
    </location>
</feature>
<dbReference type="SMART" id="SM00181">
    <property type="entry name" value="EGF"/>
    <property type="match status" value="19"/>
</dbReference>
<name>A0ABM1BFY9_LIMPO</name>
<dbReference type="PANTHER" id="PTHR12916">
    <property type="entry name" value="CYTOCHROME C OXIDASE POLYPEPTIDE VIC-2"/>
    <property type="match status" value="1"/>
</dbReference>
<feature type="domain" description="EGF-like" evidence="19">
    <location>
        <begin position="2370"/>
        <end position="2406"/>
    </location>
</feature>
<dbReference type="InterPro" id="IPR016187">
    <property type="entry name" value="CTDL_fold"/>
</dbReference>
<keyword evidence="3 14" id="KW-0812">Transmembrane</keyword>
<evidence type="ECO:0000256" key="12">
    <source>
        <dbReference type="PROSITE-ProRule" id="PRU00302"/>
    </source>
</evidence>
<feature type="disulfide bond" evidence="10">
    <location>
        <begin position="2358"/>
        <end position="2367"/>
    </location>
</feature>
<dbReference type="SUPFAM" id="SSF57424">
    <property type="entry name" value="LDL receptor-like module"/>
    <property type="match status" value="1"/>
</dbReference>
<accession>A0ABM1BFY9</accession>
<evidence type="ECO:0000259" key="20">
    <source>
        <dbReference type="PROSITE" id="PS50041"/>
    </source>
</evidence>
<keyword evidence="2 10" id="KW-0245">EGF-like domain</keyword>
<dbReference type="InterPro" id="IPR001881">
    <property type="entry name" value="EGF-like_Ca-bd_dom"/>
</dbReference>
<feature type="domain" description="EGF-like" evidence="19">
    <location>
        <begin position="2522"/>
        <end position="2558"/>
    </location>
</feature>
<feature type="domain" description="EGF-like" evidence="19">
    <location>
        <begin position="2292"/>
        <end position="2328"/>
    </location>
</feature>
<feature type="domain" description="EGF-like" evidence="19">
    <location>
        <begin position="2098"/>
        <end position="2136"/>
    </location>
</feature>
<feature type="disulfide bond" evidence="10">
    <location>
        <begin position="2221"/>
        <end position="2231"/>
    </location>
</feature>
<feature type="transmembrane region" description="Helical" evidence="14">
    <location>
        <begin position="3414"/>
        <end position="3440"/>
    </location>
</feature>
<feature type="domain" description="Sushi" evidence="22">
    <location>
        <begin position="608"/>
        <end position="668"/>
    </location>
</feature>
<feature type="domain" description="EGF-like" evidence="19">
    <location>
        <begin position="2446"/>
        <end position="2482"/>
    </location>
</feature>
<dbReference type="PANTHER" id="PTHR12916:SF4">
    <property type="entry name" value="UNINFLATABLE, ISOFORM C"/>
    <property type="match status" value="1"/>
</dbReference>
<evidence type="ECO:0000256" key="9">
    <source>
        <dbReference type="PROSITE-ProRule" id="PRU00059"/>
    </source>
</evidence>
<evidence type="ECO:0000256" key="11">
    <source>
        <dbReference type="PROSITE-ProRule" id="PRU00124"/>
    </source>
</evidence>
<dbReference type="SUPFAM" id="SSF57535">
    <property type="entry name" value="Complement control module/SCR domain"/>
    <property type="match status" value="6"/>
</dbReference>
<dbReference type="InterPro" id="IPR011641">
    <property type="entry name" value="Tyr-kin_ephrin_A/B_rcpt-like"/>
</dbReference>
<feature type="domain" description="HYR" evidence="21">
    <location>
        <begin position="1462"/>
        <end position="1547"/>
    </location>
</feature>